<dbReference type="EMBL" id="JADLZT010000001">
    <property type="protein sequence ID" value="MBF6022864.1"/>
    <property type="molecule type" value="Genomic_DNA"/>
</dbReference>
<comment type="caution">
    <text evidence="1">The sequence shown here is derived from an EMBL/GenBank/DDBJ whole genome shotgun (WGS) entry which is preliminary data.</text>
</comment>
<reference evidence="1 2" key="1">
    <citation type="submission" date="2020-11" db="EMBL/GenBank/DDBJ databases">
        <title>Draft Genome Sequence and Secondary Metabolite Biosynthetic Potential of the Lysobacter niastensis Type strain DSM 18481.</title>
        <authorList>
            <person name="Turrini P."/>
            <person name="Artuso I."/>
            <person name="Tescari M."/>
            <person name="Lugli G.A."/>
            <person name="Frangipani E."/>
            <person name="Ventura M."/>
            <person name="Visca P."/>
        </authorList>
    </citation>
    <scope>NUCLEOTIDE SEQUENCE [LARGE SCALE GENOMIC DNA]</scope>
    <source>
        <strain evidence="1 2">DSM 18481</strain>
    </source>
</reference>
<proteinExistence type="predicted"/>
<keyword evidence="2" id="KW-1185">Reference proteome</keyword>
<evidence type="ECO:0000313" key="1">
    <source>
        <dbReference type="EMBL" id="MBF6022864.1"/>
    </source>
</evidence>
<organism evidence="1 2">
    <name type="scientific">Lysobacter niastensis</name>
    <dbReference type="NCBI Taxonomy" id="380629"/>
    <lineage>
        <taxon>Bacteria</taxon>
        <taxon>Pseudomonadati</taxon>
        <taxon>Pseudomonadota</taxon>
        <taxon>Gammaproteobacteria</taxon>
        <taxon>Lysobacterales</taxon>
        <taxon>Lysobacteraceae</taxon>
        <taxon>Lysobacter</taxon>
    </lineage>
</organism>
<name>A0ABS0B302_9GAMM</name>
<dbReference type="RefSeq" id="WP_194929443.1">
    <property type="nucleotide sequence ID" value="NZ_JADLZT010000001.1"/>
</dbReference>
<accession>A0ABS0B302</accession>
<sequence>MAQKCRTCTHPHRELIEQALANTRARRNGGVQAVSDKWSIPRSSLQRHLTNCMSQDLVARLRMGMPDPIDISIEEIIRQEGEGAIIGLRKLKEEHRAAAERWEHMGEFEQARKERIELRRVHEALAQYAGMIPGRKQVTNNNLVLGDVSTLFDTIDAVLRPFPEARRAVAQALAMQQPRPALEHAA</sequence>
<gene>
    <name evidence="1" type="ORF">IU514_02365</name>
</gene>
<dbReference type="Proteomes" id="UP001429984">
    <property type="component" value="Unassembled WGS sequence"/>
</dbReference>
<protein>
    <submittedName>
        <fullName evidence="1">Uncharacterized protein</fullName>
    </submittedName>
</protein>
<evidence type="ECO:0000313" key="2">
    <source>
        <dbReference type="Proteomes" id="UP001429984"/>
    </source>
</evidence>